<proteinExistence type="inferred from homology"/>
<dbReference type="KEGG" id="cman:A9D14_16665"/>
<accession>A0A1Z1FGL0</accession>
<geneLocation type="plasmid" evidence="5">
    <name>pcme4a9i</name>
</geneLocation>
<dbReference type="Pfam" id="PF13561">
    <property type="entry name" value="adh_short_C2"/>
    <property type="match status" value="1"/>
</dbReference>
<dbReference type="STRING" id="450378.GCA_001661675_03349"/>
<dbReference type="EMBL" id="CP019603">
    <property type="protein sequence ID" value="ARU17949.1"/>
    <property type="molecule type" value="Genomic_DNA"/>
</dbReference>
<gene>
    <name evidence="3" type="ORF">A9D14_16665</name>
    <name evidence="4" type="ORF">H4O24_16375</name>
</gene>
<protein>
    <submittedName>
        <fullName evidence="3">3-ketoacyl-ACP reductase</fullName>
    </submittedName>
    <submittedName>
        <fullName evidence="4">SDR family oxidoreductase</fullName>
    </submittedName>
</protein>
<keyword evidence="3" id="KW-0614">Plasmid</keyword>
<sequence length="253" mass="26677">MDLGLKGRKAILIGANGGIGRKVAKTLAAEGCHVAICGRTQDKVDTVVGELQSSGVTVHAKALDVTDAGAVPAFVKEAADKLGGCDIFISFTSANPGEDTDDGWETILKTDILPMRRGIEAAMPFLEKSDAASIICMSSTGAVEEFMGVQPYNSLKAAVMNYAAALSQNLAGKGIRANCITPGPVMCEDGPWAYIRDNMKEFYEDTLSKIPMGRLTDGDELARTIAFIASPSCKAMTGANIVVDGGYTKRVQF</sequence>
<dbReference type="Proteomes" id="UP000515297">
    <property type="component" value="Plasmid plas1"/>
</dbReference>
<dbReference type="Gene3D" id="3.40.50.720">
    <property type="entry name" value="NAD(P)-binding Rossmann-like Domain"/>
    <property type="match status" value="1"/>
</dbReference>
<organism evidence="3 5">
    <name type="scientific">Croceicoccus marinus</name>
    <dbReference type="NCBI Taxonomy" id="450378"/>
    <lineage>
        <taxon>Bacteria</taxon>
        <taxon>Pseudomonadati</taxon>
        <taxon>Pseudomonadota</taxon>
        <taxon>Alphaproteobacteria</taxon>
        <taxon>Sphingomonadales</taxon>
        <taxon>Erythrobacteraceae</taxon>
        <taxon>Croceicoccus</taxon>
    </lineage>
</organism>
<dbReference type="InterPro" id="IPR036291">
    <property type="entry name" value="NAD(P)-bd_dom_sf"/>
</dbReference>
<dbReference type="SUPFAM" id="SSF51735">
    <property type="entry name" value="NAD(P)-binding Rossmann-fold domains"/>
    <property type="match status" value="1"/>
</dbReference>
<dbReference type="InterPro" id="IPR002347">
    <property type="entry name" value="SDR_fam"/>
</dbReference>
<dbReference type="RefSeq" id="WP_066850406.1">
    <property type="nucleotide sequence ID" value="NZ_CP019603.1"/>
</dbReference>
<name>A0A1Z1FGL0_9SPHN</name>
<dbReference type="EMBL" id="CP060053">
    <property type="protein sequence ID" value="QNE07452.1"/>
    <property type="molecule type" value="Genomic_DNA"/>
</dbReference>
<evidence type="ECO:0000256" key="1">
    <source>
        <dbReference type="ARBA" id="ARBA00006484"/>
    </source>
</evidence>
<dbReference type="Proteomes" id="UP000195807">
    <property type="component" value="Plasmid pCME4A9I"/>
</dbReference>
<evidence type="ECO:0000313" key="5">
    <source>
        <dbReference type="Proteomes" id="UP000195807"/>
    </source>
</evidence>
<dbReference type="PRINTS" id="PR00081">
    <property type="entry name" value="GDHRDH"/>
</dbReference>
<keyword evidence="2" id="KW-0560">Oxidoreductase</keyword>
<evidence type="ECO:0000313" key="6">
    <source>
        <dbReference type="Proteomes" id="UP000515297"/>
    </source>
</evidence>
<dbReference type="OrthoDB" id="9793325at2"/>
<dbReference type="AlphaFoldDB" id="A0A1Z1FGL0"/>
<evidence type="ECO:0000313" key="4">
    <source>
        <dbReference type="EMBL" id="QNE07452.1"/>
    </source>
</evidence>
<dbReference type="PANTHER" id="PTHR43943">
    <property type="entry name" value="DEHYDROGENASE/REDUCTASE (SDR FAMILY) MEMBER 4"/>
    <property type="match status" value="1"/>
</dbReference>
<evidence type="ECO:0000256" key="2">
    <source>
        <dbReference type="ARBA" id="ARBA00023002"/>
    </source>
</evidence>
<keyword evidence="5" id="KW-1185">Reference proteome</keyword>
<dbReference type="PANTHER" id="PTHR43943:SF17">
    <property type="entry name" value="3-PHENYLPROPIONATE-DIHYDRODIOL_CINNAMIC ACID-DIHYDRODIOL DEHYDROGENASE"/>
    <property type="match status" value="1"/>
</dbReference>
<geneLocation type="plasmid" evidence="4 6">
    <name>plas1</name>
</geneLocation>
<comment type="similarity">
    <text evidence="1">Belongs to the short-chain dehydrogenases/reductases (SDR) family.</text>
</comment>
<evidence type="ECO:0000313" key="3">
    <source>
        <dbReference type="EMBL" id="ARU17949.1"/>
    </source>
</evidence>
<reference evidence="3 5" key="1">
    <citation type="submission" date="2017-01" db="EMBL/GenBank/DDBJ databases">
        <title>Complete genome sequence of esterase-producing bacterium Croceicoccus marinus E4A9.</title>
        <authorList>
            <person name="Wu Y.-H."/>
            <person name="Cheng H."/>
            <person name="Xu L."/>
            <person name="Huo Y.-Y."/>
            <person name="Wang C.-S."/>
            <person name="Xu X.-W."/>
        </authorList>
    </citation>
    <scope>NUCLEOTIDE SEQUENCE [LARGE SCALE GENOMIC DNA]</scope>
    <source>
        <strain evidence="3 5">E4A9</strain>
        <plasmid evidence="3">pCME4A9I</plasmid>
        <plasmid evidence="5">Plasmid pcme4a9i</plasmid>
    </source>
</reference>
<dbReference type="CDD" id="cd05233">
    <property type="entry name" value="SDR_c"/>
    <property type="match status" value="1"/>
</dbReference>
<geneLocation type="plasmid" evidence="3">
    <name>pCME4A9I</name>
</geneLocation>
<reference evidence="4 6" key="2">
    <citation type="submission" date="2020-08" db="EMBL/GenBank/DDBJ databases">
        <authorList>
            <person name="Liu G."/>
            <person name="Sun C."/>
        </authorList>
    </citation>
    <scope>NUCLEOTIDE SEQUENCE [LARGE SCALE GENOMIC DNA]</scope>
    <source>
        <strain evidence="4 6">OT19</strain>
        <plasmid evidence="4 6">plas1</plasmid>
    </source>
</reference>
<dbReference type="GO" id="GO:0016491">
    <property type="term" value="F:oxidoreductase activity"/>
    <property type="evidence" value="ECO:0007669"/>
    <property type="project" value="UniProtKB-KW"/>
</dbReference>